<dbReference type="AlphaFoldDB" id="A0A9D5Q4U5"/>
<gene>
    <name evidence="1" type="ORF">GF339_01780</name>
</gene>
<sequence length="211" mass="23137">MKTVLYLLILLLLIAAIGLVFVAPAGLALFQLASLEFPGEAIHEQLQALTTFSIVEAANETEAEHRRQVLTLTVTDENIQTMLANALSQQDSPFITITDVATIISPEALSLTLTAQYGLFGYGIFDATVFSEWAVKMVEALPEGGNGVAMKPLNIHTDHLYTVNLARLWRYLAHTAKTDGWLLLPSIAPLQLEHLTLDDHQISFSVHLESS</sequence>
<evidence type="ECO:0000313" key="2">
    <source>
        <dbReference type="Proteomes" id="UP000649604"/>
    </source>
</evidence>
<dbReference type="Proteomes" id="UP000649604">
    <property type="component" value="Unassembled WGS sequence"/>
</dbReference>
<reference evidence="1" key="1">
    <citation type="submission" date="2019-11" db="EMBL/GenBank/DDBJ databases">
        <title>Microbial mats filling the niche in hypersaline microbial mats.</title>
        <authorList>
            <person name="Wong H.L."/>
            <person name="Macleod F.I."/>
            <person name="White R.A. III"/>
            <person name="Burns B.P."/>
        </authorList>
    </citation>
    <scope>NUCLEOTIDE SEQUENCE</scope>
    <source>
        <strain evidence="1">Rbin_158</strain>
    </source>
</reference>
<organism evidence="1 2">
    <name type="scientific">candidate division KSB3 bacterium</name>
    <dbReference type="NCBI Taxonomy" id="2044937"/>
    <lineage>
        <taxon>Bacteria</taxon>
        <taxon>candidate division KSB3</taxon>
    </lineage>
</organism>
<proteinExistence type="predicted"/>
<evidence type="ECO:0000313" key="1">
    <source>
        <dbReference type="EMBL" id="MBD3323281.1"/>
    </source>
</evidence>
<protein>
    <submittedName>
        <fullName evidence="1">Uncharacterized protein</fullName>
    </submittedName>
</protein>
<dbReference type="EMBL" id="WJJP01000049">
    <property type="protein sequence ID" value="MBD3323281.1"/>
    <property type="molecule type" value="Genomic_DNA"/>
</dbReference>
<name>A0A9D5Q4U5_9BACT</name>
<accession>A0A9D5Q4U5</accession>
<comment type="caution">
    <text evidence="1">The sequence shown here is derived from an EMBL/GenBank/DDBJ whole genome shotgun (WGS) entry which is preliminary data.</text>
</comment>